<evidence type="ECO:0000313" key="1">
    <source>
        <dbReference type="EMBL" id="TGZ53610.1"/>
    </source>
</evidence>
<accession>A0A4S2KUN5</accession>
<sequence length="135" mass="15471">MFAIGVIERIAVKRSESEIVGKARVTRKSLASPSTVVYSSAMSVTIMMRQNHAAGSRRRRFLDTRPCSPFVLLYHLNSRVARVPHTWNETDRVDVSAGIRKRSITYILLYEHIFYRIDTSKIAIAIAIKLRLYTM</sequence>
<evidence type="ECO:0000313" key="2">
    <source>
        <dbReference type="Proteomes" id="UP000310200"/>
    </source>
</evidence>
<keyword evidence="2" id="KW-1185">Reference proteome</keyword>
<dbReference type="Proteomes" id="UP000310200">
    <property type="component" value="Unassembled WGS sequence"/>
</dbReference>
<proteinExistence type="predicted"/>
<gene>
    <name evidence="1" type="ORF">DBV15_05145</name>
</gene>
<comment type="caution">
    <text evidence="1">The sequence shown here is derived from an EMBL/GenBank/DDBJ whole genome shotgun (WGS) entry which is preliminary data.</text>
</comment>
<dbReference type="AlphaFoldDB" id="A0A4S2KUN5"/>
<dbReference type="EMBL" id="QBLH01000986">
    <property type="protein sequence ID" value="TGZ53610.1"/>
    <property type="molecule type" value="Genomic_DNA"/>
</dbReference>
<reference evidence="1 2" key="1">
    <citation type="journal article" date="2019" name="Philos. Trans. R. Soc. Lond., B, Biol. Sci.">
        <title>Ant behaviour and brain gene expression of defending hosts depend on the ecological success of the intruding social parasite.</title>
        <authorList>
            <person name="Kaur R."/>
            <person name="Stoldt M."/>
            <person name="Jongepier E."/>
            <person name="Feldmeyer B."/>
            <person name="Menzel F."/>
            <person name="Bornberg-Bauer E."/>
            <person name="Foitzik S."/>
        </authorList>
    </citation>
    <scope>NUCLEOTIDE SEQUENCE [LARGE SCALE GENOMIC DNA]</scope>
    <source>
        <tissue evidence="1">Whole body</tissue>
    </source>
</reference>
<name>A0A4S2KUN5_9HYME</name>
<organism evidence="1 2">
    <name type="scientific">Temnothorax longispinosus</name>
    <dbReference type="NCBI Taxonomy" id="300112"/>
    <lineage>
        <taxon>Eukaryota</taxon>
        <taxon>Metazoa</taxon>
        <taxon>Ecdysozoa</taxon>
        <taxon>Arthropoda</taxon>
        <taxon>Hexapoda</taxon>
        <taxon>Insecta</taxon>
        <taxon>Pterygota</taxon>
        <taxon>Neoptera</taxon>
        <taxon>Endopterygota</taxon>
        <taxon>Hymenoptera</taxon>
        <taxon>Apocrita</taxon>
        <taxon>Aculeata</taxon>
        <taxon>Formicoidea</taxon>
        <taxon>Formicidae</taxon>
        <taxon>Myrmicinae</taxon>
        <taxon>Temnothorax</taxon>
    </lineage>
</organism>
<protein>
    <submittedName>
        <fullName evidence="1">Uncharacterized protein</fullName>
    </submittedName>
</protein>